<protein>
    <recommendedName>
        <fullName evidence="4">DNA-directed RNA polymerase subunit</fullName>
    </recommendedName>
</protein>
<dbReference type="Proteomes" id="UP000827889">
    <property type="component" value="Chromosome 1"/>
</dbReference>
<dbReference type="InterPro" id="IPR036898">
    <property type="entry name" value="RNA_pol_Rpb7-like_N_sf"/>
</dbReference>
<keyword evidence="4" id="KW-0539">Nucleus</keyword>
<dbReference type="RefSeq" id="XP_048135515.1">
    <property type="nucleotide sequence ID" value="XM_048279558.1"/>
</dbReference>
<evidence type="ECO:0000256" key="2">
    <source>
        <dbReference type="ARBA" id="ARBA00022478"/>
    </source>
</evidence>
<comment type="function">
    <text evidence="4">DNA-dependent RNA polymerase which catalyzes the transcription of DNA into RNA using the four ribonucleoside triphosphates as substrates.</text>
</comment>
<dbReference type="GeneID" id="115750264"/>
<evidence type="ECO:0000313" key="6">
    <source>
        <dbReference type="RefSeq" id="XP_048135500.1"/>
    </source>
</evidence>
<keyword evidence="3 4" id="KW-0804">Transcription</keyword>
<dbReference type="InterPro" id="IPR045113">
    <property type="entry name" value="Rpb7-like"/>
</dbReference>
<evidence type="ECO:0000313" key="9">
    <source>
        <dbReference type="RefSeq" id="XP_048135515.1"/>
    </source>
</evidence>
<evidence type="ECO:0000256" key="3">
    <source>
        <dbReference type="ARBA" id="ARBA00023163"/>
    </source>
</evidence>
<organism evidence="5 7">
    <name type="scientific">Rhodamnia argentea</name>
    <dbReference type="NCBI Taxonomy" id="178133"/>
    <lineage>
        <taxon>Eukaryota</taxon>
        <taxon>Viridiplantae</taxon>
        <taxon>Streptophyta</taxon>
        <taxon>Embryophyta</taxon>
        <taxon>Tracheophyta</taxon>
        <taxon>Spermatophyta</taxon>
        <taxon>Magnoliopsida</taxon>
        <taxon>eudicotyledons</taxon>
        <taxon>Gunneridae</taxon>
        <taxon>Pentapetalae</taxon>
        <taxon>rosids</taxon>
        <taxon>malvids</taxon>
        <taxon>Myrtales</taxon>
        <taxon>Myrtaceae</taxon>
        <taxon>Myrtoideae</taxon>
        <taxon>Myrteae</taxon>
        <taxon>Australasian group</taxon>
        <taxon>Rhodamnia</taxon>
    </lineage>
</organism>
<evidence type="ECO:0000256" key="1">
    <source>
        <dbReference type="ARBA" id="ARBA00004123"/>
    </source>
</evidence>
<evidence type="ECO:0000313" key="5">
    <source>
        <dbReference type="Proteomes" id="UP000827889"/>
    </source>
</evidence>
<dbReference type="PANTHER" id="PTHR12709:SF6">
    <property type="entry name" value="DNA-DIRECTED RNA POLYMERASE SUBUNIT 7-LIKE PROTEIN"/>
    <property type="match status" value="1"/>
</dbReference>
<accession>A0ABM3HFY4</accession>
<dbReference type="InterPro" id="IPR012340">
    <property type="entry name" value="NA-bd_OB-fold"/>
</dbReference>
<evidence type="ECO:0000256" key="4">
    <source>
        <dbReference type="RuleBase" id="RU369086"/>
    </source>
</evidence>
<keyword evidence="5" id="KW-1185">Reference proteome</keyword>
<dbReference type="Gene3D" id="2.40.50.140">
    <property type="entry name" value="Nucleic acid-binding proteins"/>
    <property type="match status" value="1"/>
</dbReference>
<evidence type="ECO:0000313" key="8">
    <source>
        <dbReference type="RefSeq" id="XP_048135510.1"/>
    </source>
</evidence>
<gene>
    <name evidence="6 7 8 9" type="primary">LOC115750264</name>
</gene>
<keyword evidence="2 4" id="KW-0240">DNA-directed RNA polymerase</keyword>
<evidence type="ECO:0000313" key="7">
    <source>
        <dbReference type="RefSeq" id="XP_048135505.1"/>
    </source>
</evidence>
<dbReference type="RefSeq" id="XP_048135510.1">
    <property type="nucleotide sequence ID" value="XM_048279553.1"/>
</dbReference>
<proteinExistence type="predicted"/>
<dbReference type="RefSeq" id="XP_048135500.1">
    <property type="nucleotide sequence ID" value="XM_048279543.1"/>
</dbReference>
<sequence length="189" mass="21245">MLCEGELVKYVCPGKPDSNGLISRRSIITSLLKYLLCEKASKDHGYFLAITSIKSISLKLVNEVRFPLFRVIFNCRTFMPFQGEILQGVVDQVFRSGMGLLLRSGPLKWVYLSAIKMPGYSFIPGENPSFLHDKFGKIEAGVVVRFSVLSFRWIGRRWGDARNELAVLASIEGEYLGPLPEVQPDDIVL</sequence>
<comment type="subcellular location">
    <subcellularLocation>
        <location evidence="1 4">Nucleus</location>
    </subcellularLocation>
</comment>
<dbReference type="RefSeq" id="XP_048135505.1">
    <property type="nucleotide sequence ID" value="XM_048279548.1"/>
</dbReference>
<name>A0ABM3HFY4_9MYRT</name>
<dbReference type="Gene3D" id="3.30.1490.120">
    <property type="entry name" value="RNA polymerase Rpb7-like, N-terminal domain"/>
    <property type="match status" value="1"/>
</dbReference>
<dbReference type="PANTHER" id="PTHR12709">
    <property type="entry name" value="DNA-DIRECTED RNA POLYMERASE II, III"/>
    <property type="match status" value="1"/>
</dbReference>
<reference evidence="5 6" key="1">
    <citation type="submission" date="2025-05" db="UniProtKB">
        <authorList>
            <consortium name="RefSeq"/>
        </authorList>
    </citation>
    <scope>NUCLEOTIDE SEQUENCE [LARGE SCALE GENOMIC DNA]</scope>
    <source>
        <tissue evidence="6 7">Leaf</tissue>
    </source>
</reference>